<keyword evidence="3" id="KW-1185">Reference proteome</keyword>
<proteinExistence type="predicted"/>
<feature type="transmembrane region" description="Helical" evidence="1">
    <location>
        <begin position="89"/>
        <end position="108"/>
    </location>
</feature>
<protein>
    <submittedName>
        <fullName evidence="2">Uncharacterized protein</fullName>
    </submittedName>
</protein>
<evidence type="ECO:0000313" key="2">
    <source>
        <dbReference type="EMBL" id="CAK9261861.1"/>
    </source>
</evidence>
<keyword evidence="1" id="KW-0812">Transmembrane</keyword>
<evidence type="ECO:0000256" key="1">
    <source>
        <dbReference type="SAM" id="Phobius"/>
    </source>
</evidence>
<feature type="transmembrane region" description="Helical" evidence="1">
    <location>
        <begin position="128"/>
        <end position="148"/>
    </location>
</feature>
<feature type="transmembrane region" description="Helical" evidence="1">
    <location>
        <begin position="54"/>
        <end position="77"/>
    </location>
</feature>
<dbReference type="PANTHER" id="PTHR33294">
    <property type="entry name" value="AWPM-19-LIKE FAMILY PROTEIN"/>
    <property type="match status" value="1"/>
</dbReference>
<keyword evidence="1" id="KW-0472">Membrane</keyword>
<evidence type="ECO:0000313" key="3">
    <source>
        <dbReference type="Proteomes" id="UP001497444"/>
    </source>
</evidence>
<sequence>MAFGLGRALTTHLAVLNFILYLISACLAGWALNRYIDSGSSGVFGYSSGIGNGATGYFLLFALIASVVGLASVLAGAHHLTVWRTDSIAASHAAAVIAWLLTLLAFGLACKEIHIGGSRSKRLKTLEAFIIILAFFQLLYLLSLHAGILGSNYGPTYGAAAPGTGVGPKTPNVGTPAASAV</sequence>
<dbReference type="PANTHER" id="PTHR33294:SF5">
    <property type="entry name" value="AWPM-19-LIKE FAMILY PROTEIN"/>
    <property type="match status" value="1"/>
</dbReference>
<feature type="transmembrane region" description="Helical" evidence="1">
    <location>
        <begin position="12"/>
        <end position="33"/>
    </location>
</feature>
<dbReference type="PROSITE" id="PS51257">
    <property type="entry name" value="PROKAR_LIPOPROTEIN"/>
    <property type="match status" value="1"/>
</dbReference>
<dbReference type="Proteomes" id="UP001497444">
    <property type="component" value="Chromosome 14"/>
</dbReference>
<dbReference type="InterPro" id="IPR008390">
    <property type="entry name" value="AWPM-19"/>
</dbReference>
<accession>A0ABP0W523</accession>
<gene>
    <name evidence="2" type="ORF">CSSPJE1EN1_LOCUS7339</name>
</gene>
<reference evidence="2" key="1">
    <citation type="submission" date="2024-02" db="EMBL/GenBank/DDBJ databases">
        <authorList>
            <consortium name="ELIXIR-Norway"/>
            <consortium name="Elixir Norway"/>
        </authorList>
    </citation>
    <scope>NUCLEOTIDE SEQUENCE</scope>
</reference>
<name>A0ABP0W523_9BRYO</name>
<organism evidence="2 3">
    <name type="scientific">Sphagnum jensenii</name>
    <dbReference type="NCBI Taxonomy" id="128206"/>
    <lineage>
        <taxon>Eukaryota</taxon>
        <taxon>Viridiplantae</taxon>
        <taxon>Streptophyta</taxon>
        <taxon>Embryophyta</taxon>
        <taxon>Bryophyta</taxon>
        <taxon>Sphagnophytina</taxon>
        <taxon>Sphagnopsida</taxon>
        <taxon>Sphagnales</taxon>
        <taxon>Sphagnaceae</taxon>
        <taxon>Sphagnum</taxon>
    </lineage>
</organism>
<dbReference type="EMBL" id="OZ020109">
    <property type="protein sequence ID" value="CAK9261861.1"/>
    <property type="molecule type" value="Genomic_DNA"/>
</dbReference>
<dbReference type="Pfam" id="PF05512">
    <property type="entry name" value="AWPM-19"/>
    <property type="match status" value="1"/>
</dbReference>
<keyword evidence="1" id="KW-1133">Transmembrane helix</keyword>